<comment type="caution">
    <text evidence="1">The sequence shown here is derived from an EMBL/GenBank/DDBJ whole genome shotgun (WGS) entry which is preliminary data.</text>
</comment>
<gene>
    <name evidence="1" type="ORF">E5329_01390</name>
</gene>
<dbReference type="EMBL" id="SRYA01000002">
    <property type="protein sequence ID" value="TGY98089.1"/>
    <property type="molecule type" value="Genomic_DNA"/>
</dbReference>
<protein>
    <submittedName>
        <fullName evidence="1">ATPase</fullName>
    </submittedName>
</protein>
<evidence type="ECO:0000313" key="1">
    <source>
        <dbReference type="EMBL" id="TGY98089.1"/>
    </source>
</evidence>
<keyword evidence="2" id="KW-1185">Reference proteome</keyword>
<dbReference type="Proteomes" id="UP000304953">
    <property type="component" value="Unassembled WGS sequence"/>
</dbReference>
<reference evidence="1" key="1">
    <citation type="submission" date="2019-04" db="EMBL/GenBank/DDBJ databases">
        <title>Microbes associate with the intestines of laboratory mice.</title>
        <authorList>
            <person name="Navarre W."/>
            <person name="Wong E."/>
            <person name="Huang K."/>
            <person name="Tropini C."/>
            <person name="Ng K."/>
            <person name="Yu B."/>
        </authorList>
    </citation>
    <scope>NUCLEOTIDE SEQUENCE</scope>
    <source>
        <strain evidence="1">NM01_1-7b</strain>
    </source>
</reference>
<proteinExistence type="predicted"/>
<evidence type="ECO:0000313" key="2">
    <source>
        <dbReference type="Proteomes" id="UP000304953"/>
    </source>
</evidence>
<organism evidence="1 2">
    <name type="scientific">Petralouisia muris</name>
    <dbReference type="NCBI Taxonomy" id="3032872"/>
    <lineage>
        <taxon>Bacteria</taxon>
        <taxon>Bacillati</taxon>
        <taxon>Bacillota</taxon>
        <taxon>Clostridia</taxon>
        <taxon>Lachnospirales</taxon>
        <taxon>Lachnospiraceae</taxon>
        <taxon>Petralouisia</taxon>
    </lineage>
</organism>
<sequence length="636" mass="72304">MIEKMKLLHITGPKNDIDRVVKLYLNQYDIHFENAMTSLNNLKNVRPFVETNLYKDAAQKGEELKQYLEVSRKTDLEVTAQQAQEIIFAVHEQLADVVRQQERVQKELRELKEWMVEIAPFIGLDFELCKLRDFHFIDYQFGKIKVEYYHKLEQYVYHNPYTLFYECNNDSEYVWGVYFAPHTHLVEIEAVYDSFHFEAIQVPDDLEDTPRQAFEQARKLLQNHQQKLESLKMQAIEVARGKEQEILAACECLESYCDNFEIRKYAACTSAREDGVEYYILYGWMARQDADKLQREIAMDENINCVEEEPGDDLGSRPPTRLKNPKILKPFEMFVEMYGLPGYNEMDPTLFIALTYTFMFGVMFGDVGQGACLLAGGILLYKIKNIRLAGIVGVAGVWSVIFGFLYGSFFGFEEVIPALWMKPMDNIMTTLMLAIGFGGVLILVAMVLNMVNAVRAKEYGRLLFHQSGLAGLICYGFVFLCVLLFAAGYGLPATILIGTAVGVPLIAILLKEPLSHLIERKGSIFPEGSKVMFFVEALVEGFDVVLSYATNTISFVRVGAFALSHAGMMGVVMTLAGLEKGNPNWMIIILGNALVAGLEGLVVGIQVLRLEYYEMFSRFYTGDGKPFIPFRKQEES</sequence>
<accession>A0AC61S1C4</accession>
<name>A0AC61S1C4_9FIRM</name>